<dbReference type="InterPro" id="IPR039569">
    <property type="entry name" value="FAS1-like_DH_region"/>
</dbReference>
<dbReference type="GO" id="GO:0006633">
    <property type="term" value="P:fatty acid biosynthetic process"/>
    <property type="evidence" value="ECO:0007669"/>
    <property type="project" value="TreeGrafter"/>
</dbReference>
<dbReference type="PANTHER" id="PTHR43437">
    <property type="entry name" value="HYDROXYACYL-THIOESTER DEHYDRATASE TYPE 2, MITOCHONDRIAL-RELATED"/>
    <property type="match status" value="1"/>
</dbReference>
<dbReference type="PIRSF" id="PIRSF018072">
    <property type="entry name" value="UCP018072"/>
    <property type="match status" value="1"/>
</dbReference>
<name>A0A849A642_9ACTN</name>
<dbReference type="InterPro" id="IPR050965">
    <property type="entry name" value="UPF0336/Enoyl-CoA_hydratase"/>
</dbReference>
<dbReference type="RefSeq" id="WP_171198738.1">
    <property type="nucleotide sequence ID" value="NZ_JABEND010000002.1"/>
</dbReference>
<evidence type="ECO:0000256" key="2">
    <source>
        <dbReference type="SAM" id="MobiDB-lite"/>
    </source>
</evidence>
<protein>
    <recommendedName>
        <fullName evidence="1">UPF0336 protein HKD39_05205</fullName>
    </recommendedName>
</protein>
<comment type="similarity">
    <text evidence="1">Belongs to the UPF0336 family.</text>
</comment>
<dbReference type="EMBL" id="JABEND010000002">
    <property type="protein sequence ID" value="NNG35116.1"/>
    <property type="molecule type" value="Genomic_DNA"/>
</dbReference>
<gene>
    <name evidence="4" type="ORF">HKD39_05205</name>
</gene>
<evidence type="ECO:0000256" key="1">
    <source>
        <dbReference type="HAMAP-Rule" id="MF_00799"/>
    </source>
</evidence>
<evidence type="ECO:0000313" key="4">
    <source>
        <dbReference type="EMBL" id="NNG35116.1"/>
    </source>
</evidence>
<dbReference type="CDD" id="cd03441">
    <property type="entry name" value="R_hydratase_like"/>
    <property type="match status" value="1"/>
</dbReference>
<dbReference type="HAMAP" id="MF_00799">
    <property type="entry name" value="UPF0336"/>
    <property type="match status" value="1"/>
</dbReference>
<organism evidence="4 5">
    <name type="scientific">Nakamurella aerolata</name>
    <dbReference type="NCBI Taxonomy" id="1656892"/>
    <lineage>
        <taxon>Bacteria</taxon>
        <taxon>Bacillati</taxon>
        <taxon>Actinomycetota</taxon>
        <taxon>Actinomycetes</taxon>
        <taxon>Nakamurellales</taxon>
        <taxon>Nakamurellaceae</taxon>
        <taxon>Nakamurella</taxon>
    </lineage>
</organism>
<dbReference type="GO" id="GO:0019171">
    <property type="term" value="F:(3R)-hydroxyacyl-[acyl-carrier-protein] dehydratase activity"/>
    <property type="evidence" value="ECO:0007669"/>
    <property type="project" value="TreeGrafter"/>
</dbReference>
<dbReference type="AlphaFoldDB" id="A0A849A642"/>
<feature type="region of interest" description="Disordered" evidence="2">
    <location>
        <begin position="144"/>
        <end position="170"/>
    </location>
</feature>
<accession>A0A849A642</accession>
<dbReference type="Proteomes" id="UP000562984">
    <property type="component" value="Unassembled WGS sequence"/>
</dbReference>
<keyword evidence="5" id="KW-1185">Reference proteome</keyword>
<dbReference type="InterPro" id="IPR029069">
    <property type="entry name" value="HotDog_dom_sf"/>
</dbReference>
<sequence>MPMDASFVGRRFPLPGSYAVGVEKIREFADAVGETAPIHHDRAAARAAGFADVVAPPTFSFAVINRTQEVVLFDPELGLDYSRVVHGDQSFSYHRPIVAGDELTCVMEIEQIRNVAGNDMITLRADITGADGEPVVTGRAMLVSRAAETSERPEDHGSREPAGSTTGSSG</sequence>
<dbReference type="InterPro" id="IPR016709">
    <property type="entry name" value="HadA-like"/>
</dbReference>
<feature type="domain" description="FAS1-like dehydratase" evidence="3">
    <location>
        <begin position="6"/>
        <end position="137"/>
    </location>
</feature>
<evidence type="ECO:0000313" key="5">
    <source>
        <dbReference type="Proteomes" id="UP000562984"/>
    </source>
</evidence>
<evidence type="ECO:0000259" key="3">
    <source>
        <dbReference type="Pfam" id="PF13452"/>
    </source>
</evidence>
<dbReference type="Gene3D" id="3.10.129.10">
    <property type="entry name" value="Hotdog Thioesterase"/>
    <property type="match status" value="1"/>
</dbReference>
<reference evidence="4 5" key="1">
    <citation type="submission" date="2020-05" db="EMBL/GenBank/DDBJ databases">
        <title>Nakamurella sp. DB0629 isolated from air conditioner.</title>
        <authorList>
            <person name="Kim D.H."/>
            <person name="Kim D.-U."/>
        </authorList>
    </citation>
    <scope>NUCLEOTIDE SEQUENCE [LARGE SCALE GENOMIC DNA]</scope>
    <source>
        <strain evidence="4 5">DB0629</strain>
    </source>
</reference>
<dbReference type="SUPFAM" id="SSF54637">
    <property type="entry name" value="Thioesterase/thiol ester dehydrase-isomerase"/>
    <property type="match status" value="1"/>
</dbReference>
<dbReference type="PANTHER" id="PTHR43437:SF3">
    <property type="entry name" value="HYDROXYACYL-THIOESTER DEHYDRATASE TYPE 2, MITOCHONDRIAL"/>
    <property type="match status" value="1"/>
</dbReference>
<feature type="compositionally biased region" description="Basic and acidic residues" evidence="2">
    <location>
        <begin position="148"/>
        <end position="159"/>
    </location>
</feature>
<comment type="caution">
    <text evidence="4">The sequence shown here is derived from an EMBL/GenBank/DDBJ whole genome shotgun (WGS) entry which is preliminary data.</text>
</comment>
<proteinExistence type="inferred from homology"/>
<dbReference type="Pfam" id="PF13452">
    <property type="entry name" value="FAS1_DH_region"/>
    <property type="match status" value="1"/>
</dbReference>